<dbReference type="InterPro" id="IPR050855">
    <property type="entry name" value="NDM-1-like"/>
</dbReference>
<dbReference type="SMART" id="SM00849">
    <property type="entry name" value="Lactamase_B"/>
    <property type="match status" value="1"/>
</dbReference>
<dbReference type="PANTHER" id="PTHR42951:SF4">
    <property type="entry name" value="ACYL-COENZYME A THIOESTERASE MBLAC2"/>
    <property type="match status" value="1"/>
</dbReference>
<sequence length="317" mass="34202">MSGRPGEDQTIGPESARLREVRPGVHAWVQPDGSWWINNAGAVAGDDGVLLVDTCATAERTRRFLTALDSATGGAPFRLAVNTHQHGDHTYGNSLLPDATVLIGHERMREGLRTDVVIDGCPPFWTPVPDWGPVRRRLPDVAVTTSTTVHVAGRPVQLLHPGGPAHTTGDLVAWLPEERVLFAGDLLFAGLTPLVFMGSVTGALAAVDWLADMEPEVVVPGHGPVLEGAQIDVVLDEHRRYYRFVLDRADVGLARGRTPLEVARDTDLGEFAGWADAERFVLNLHRVYADREGRDLDPAAVLPDAVAWLGGPMPTAV</sequence>
<dbReference type="CDD" id="cd16282">
    <property type="entry name" value="metallo-hydrolase-like_MBL-fold"/>
    <property type="match status" value="1"/>
</dbReference>
<dbReference type="RefSeq" id="WP_336406309.1">
    <property type="nucleotide sequence ID" value="NZ_JBAPLU010000039.1"/>
</dbReference>
<reference evidence="2 3" key="1">
    <citation type="submission" date="2024-03" db="EMBL/GenBank/DDBJ databases">
        <title>Draft genome sequence of Klenkia sp. LSe6-5.</title>
        <authorList>
            <person name="Duangmal K."/>
            <person name="Chantavorakit T."/>
        </authorList>
    </citation>
    <scope>NUCLEOTIDE SEQUENCE [LARGE SCALE GENOMIC DNA]</scope>
    <source>
        <strain evidence="2 3">LSe6-5</strain>
    </source>
</reference>
<organism evidence="2 3">
    <name type="scientific">Klenkia sesuvii</name>
    <dbReference type="NCBI Taxonomy" id="3103137"/>
    <lineage>
        <taxon>Bacteria</taxon>
        <taxon>Bacillati</taxon>
        <taxon>Actinomycetota</taxon>
        <taxon>Actinomycetes</taxon>
        <taxon>Geodermatophilales</taxon>
        <taxon>Geodermatophilaceae</taxon>
        <taxon>Klenkia</taxon>
    </lineage>
</organism>
<name>A0ABU8DZD1_9ACTN</name>
<dbReference type="Gene3D" id="3.60.15.10">
    <property type="entry name" value="Ribonuclease Z/Hydroxyacylglutathione hydrolase-like"/>
    <property type="match status" value="1"/>
</dbReference>
<protein>
    <submittedName>
        <fullName evidence="2">MBL fold metallo-hydrolase</fullName>
    </submittedName>
</protein>
<dbReference type="InterPro" id="IPR001279">
    <property type="entry name" value="Metallo-B-lactamas"/>
</dbReference>
<comment type="caution">
    <text evidence="2">The sequence shown here is derived from an EMBL/GenBank/DDBJ whole genome shotgun (WGS) entry which is preliminary data.</text>
</comment>
<gene>
    <name evidence="2" type="ORF">TEK04_20915</name>
</gene>
<dbReference type="EMBL" id="JBAPLU010000039">
    <property type="protein sequence ID" value="MEI4274194.1"/>
    <property type="molecule type" value="Genomic_DNA"/>
</dbReference>
<proteinExistence type="predicted"/>
<keyword evidence="3" id="KW-1185">Reference proteome</keyword>
<evidence type="ECO:0000313" key="3">
    <source>
        <dbReference type="Proteomes" id="UP001361570"/>
    </source>
</evidence>
<dbReference type="Pfam" id="PF00753">
    <property type="entry name" value="Lactamase_B"/>
    <property type="match status" value="1"/>
</dbReference>
<evidence type="ECO:0000313" key="2">
    <source>
        <dbReference type="EMBL" id="MEI4274194.1"/>
    </source>
</evidence>
<feature type="domain" description="Metallo-beta-lactamase" evidence="1">
    <location>
        <begin position="37"/>
        <end position="222"/>
    </location>
</feature>
<accession>A0ABU8DZD1</accession>
<dbReference type="Proteomes" id="UP001361570">
    <property type="component" value="Unassembled WGS sequence"/>
</dbReference>
<evidence type="ECO:0000259" key="1">
    <source>
        <dbReference type="SMART" id="SM00849"/>
    </source>
</evidence>
<dbReference type="PANTHER" id="PTHR42951">
    <property type="entry name" value="METALLO-BETA-LACTAMASE DOMAIN-CONTAINING"/>
    <property type="match status" value="1"/>
</dbReference>
<dbReference type="SUPFAM" id="SSF56281">
    <property type="entry name" value="Metallo-hydrolase/oxidoreductase"/>
    <property type="match status" value="1"/>
</dbReference>
<dbReference type="InterPro" id="IPR036866">
    <property type="entry name" value="RibonucZ/Hydroxyglut_hydro"/>
</dbReference>